<evidence type="ECO:0000256" key="3">
    <source>
        <dbReference type="ARBA" id="ARBA00022801"/>
    </source>
</evidence>
<evidence type="ECO:0000256" key="2">
    <source>
        <dbReference type="ARBA" id="ARBA00012652"/>
    </source>
</evidence>
<keyword evidence="8" id="KW-1185">Reference proteome</keyword>
<evidence type="ECO:0000259" key="5">
    <source>
        <dbReference type="Pfam" id="PF17389"/>
    </source>
</evidence>
<reference evidence="7 8" key="1">
    <citation type="submission" date="2019-04" db="EMBL/GenBank/DDBJ databases">
        <authorList>
            <person name="Van Vliet M D."/>
        </authorList>
    </citation>
    <scope>NUCLEOTIDE SEQUENCE [LARGE SCALE GENOMIC DNA]</scope>
    <source>
        <strain evidence="7 8">F1</strain>
    </source>
</reference>
<sequence length="918" mass="102812">MRKKLSHLFWPIEGWKWILLLLTGGMSVYAQPSALRCEYLENPLGIDVREPRLSWVVPSMVRGDMQTAYQINVSSTPDGKGDLWDSGKVESDESIHVKYRGKPLTSGQRCYWTVETFGKDGASHGISEQATWTMGLLEPSAWKGPWIHAAGAPATAHVWYRKKVVLDRDADAAFAYVASRGFHELYVNGKKVDDRLMAPTLTSLDKRIHYVTYDISEFLEKGENVIAVWYGPGWTTFGSYKKGFRGIRAQINIESKGKTVSIPSDASWKWKLSSSEHVGGWGHRHAGGDKVVANRLEPDWNVVGYDDGSWSHAAESDFDTTLVAEMINPDRMIETIPVTAVEKVGDSYQISLAKNFTGFIEVALKGEPNTDAVIKIKDDRKDDPNGEYGEFGQTGYFTFDEKGEGVFRNRFNYMAGCEIEISRVTAKPELKAFAVSNDFKQRGAFESSNELLNKIYETDLWTFRANTLNGVTMDCPHRERLGYGEVAFATCWGIGLPNYEAGSYYTKMIQGWMDVQHPDGNIYFVAPTPNKTWGGPLWSSAPVTLTYELYRAYGDKGIIEKSYPTMKKWLDFLNGNLSEGILAVYDGGNRFLGEWSAPNGRKNNGKTQEAVLFNNCVYAMILDMFVEMADAVGNRADAEEYAARLSALRTHVHQAFFDEEQNHYINTIQTHQALPLLSGVTPPEKRAAVMKVFEKEILETTPYLDMGSSGLPVLLKFLIEEAQRSDIVYTHLNKTTHPSYGYFLSRGETTWPEYWSSDKASKIHTCYTGIAAFFQKGALGIQTDASAVGFKHFKVKPGVFGDLDWAQGSAFSMYGTIRTAWKKEKDGRFTLNVTVPGNTTADIYLPKPECANRKWAIHEGLGVCWKNGVYVDGVPGITGANEEDYFVIVHVGSGEYRFEAGFFDGEEAEGNVKQRRSK</sequence>
<dbReference type="GO" id="GO:0030596">
    <property type="term" value="F:alpha-L-rhamnosidase activity"/>
    <property type="evidence" value="ECO:0007669"/>
    <property type="project" value="UniProtKB-EC"/>
</dbReference>
<dbReference type="RefSeq" id="WP_136078864.1">
    <property type="nucleotide sequence ID" value="NZ_CAAHFG010000001.1"/>
</dbReference>
<feature type="domain" description="Alpha-L-rhamnosidase six-hairpin glycosidase" evidence="5">
    <location>
        <begin position="441"/>
        <end position="776"/>
    </location>
</feature>
<dbReference type="PANTHER" id="PTHR33307:SF6">
    <property type="entry name" value="ALPHA-RHAMNOSIDASE (EUROFUNG)-RELATED"/>
    <property type="match status" value="1"/>
</dbReference>
<dbReference type="InterPro" id="IPR012341">
    <property type="entry name" value="6hp_glycosidase-like_sf"/>
</dbReference>
<dbReference type="AlphaFoldDB" id="A0A6C2U003"/>
<evidence type="ECO:0000313" key="7">
    <source>
        <dbReference type="EMBL" id="VGO13280.1"/>
    </source>
</evidence>
<dbReference type="InterPro" id="IPR035398">
    <property type="entry name" value="Bac_rhamnosid_C"/>
</dbReference>
<dbReference type="GO" id="GO:0005975">
    <property type="term" value="P:carbohydrate metabolic process"/>
    <property type="evidence" value="ECO:0007669"/>
    <property type="project" value="InterPro"/>
</dbReference>
<evidence type="ECO:0000259" key="6">
    <source>
        <dbReference type="Pfam" id="PF17390"/>
    </source>
</evidence>
<accession>A0A6C2U003</accession>
<dbReference type="Pfam" id="PF08531">
    <property type="entry name" value="Bac_rhamnosid_N"/>
    <property type="match status" value="1"/>
</dbReference>
<organism evidence="7 8">
    <name type="scientific">Pontiella desulfatans</name>
    <dbReference type="NCBI Taxonomy" id="2750659"/>
    <lineage>
        <taxon>Bacteria</taxon>
        <taxon>Pseudomonadati</taxon>
        <taxon>Kiritimatiellota</taxon>
        <taxon>Kiritimatiellia</taxon>
        <taxon>Kiritimatiellales</taxon>
        <taxon>Pontiellaceae</taxon>
        <taxon>Pontiella</taxon>
    </lineage>
</organism>
<dbReference type="Pfam" id="PF25788">
    <property type="entry name" value="Ig_Rha78A_N"/>
    <property type="match status" value="1"/>
</dbReference>
<feature type="domain" description="Alpha-L-rhamnosidase C-terminal" evidence="6">
    <location>
        <begin position="780"/>
        <end position="849"/>
    </location>
</feature>
<dbReference type="Pfam" id="PF17390">
    <property type="entry name" value="Bac_rhamnosid_C"/>
    <property type="match status" value="1"/>
</dbReference>
<gene>
    <name evidence="7" type="ORF">PDESU_01836</name>
</gene>
<protein>
    <recommendedName>
        <fullName evidence="2">alpha-L-rhamnosidase</fullName>
        <ecNumber evidence="2">3.2.1.40</ecNumber>
    </recommendedName>
</protein>
<feature type="domain" description="Bacterial alpha-L-rhamnosidase N-terminal" evidence="4">
    <location>
        <begin position="171"/>
        <end position="332"/>
    </location>
</feature>
<dbReference type="Gene3D" id="1.50.10.10">
    <property type="match status" value="1"/>
</dbReference>
<comment type="catalytic activity">
    <reaction evidence="1">
        <text>Hydrolysis of terminal non-reducing alpha-L-rhamnose residues in alpha-L-rhamnosides.</text>
        <dbReference type="EC" id="3.2.1.40"/>
    </reaction>
</comment>
<dbReference type="InterPro" id="IPR035396">
    <property type="entry name" value="Bac_rhamnosid6H"/>
</dbReference>
<dbReference type="InterPro" id="IPR008928">
    <property type="entry name" value="6-hairpin_glycosidase_sf"/>
</dbReference>
<evidence type="ECO:0000313" key="8">
    <source>
        <dbReference type="Proteomes" id="UP000366872"/>
    </source>
</evidence>
<dbReference type="InterPro" id="IPR013737">
    <property type="entry name" value="Bac_rhamnosid_N"/>
</dbReference>
<dbReference type="InterPro" id="IPR016007">
    <property type="entry name" value="Alpha_rhamnosid"/>
</dbReference>
<dbReference type="Gene3D" id="2.60.420.10">
    <property type="entry name" value="Maltose phosphorylase, domain 3"/>
    <property type="match status" value="1"/>
</dbReference>
<name>A0A6C2U003_PONDE</name>
<dbReference type="Pfam" id="PF17389">
    <property type="entry name" value="Bac_rhamnosid6H"/>
    <property type="match status" value="1"/>
</dbReference>
<dbReference type="SUPFAM" id="SSF48208">
    <property type="entry name" value="Six-hairpin glycosidases"/>
    <property type="match status" value="1"/>
</dbReference>
<dbReference type="PANTHER" id="PTHR33307">
    <property type="entry name" value="ALPHA-RHAMNOSIDASE (EUROFUNG)"/>
    <property type="match status" value="1"/>
</dbReference>
<evidence type="ECO:0000259" key="4">
    <source>
        <dbReference type="Pfam" id="PF08531"/>
    </source>
</evidence>
<keyword evidence="3" id="KW-0378">Hydrolase</keyword>
<dbReference type="EC" id="3.2.1.40" evidence="2"/>
<evidence type="ECO:0000256" key="1">
    <source>
        <dbReference type="ARBA" id="ARBA00001445"/>
    </source>
</evidence>
<dbReference type="InterPro" id="IPR013783">
    <property type="entry name" value="Ig-like_fold"/>
</dbReference>
<dbReference type="Gene3D" id="2.60.120.260">
    <property type="entry name" value="Galactose-binding domain-like"/>
    <property type="match status" value="1"/>
</dbReference>
<dbReference type="Proteomes" id="UP000366872">
    <property type="component" value="Unassembled WGS sequence"/>
</dbReference>
<dbReference type="EMBL" id="CAAHFG010000001">
    <property type="protein sequence ID" value="VGO13280.1"/>
    <property type="molecule type" value="Genomic_DNA"/>
</dbReference>
<proteinExistence type="predicted"/>
<dbReference type="Gene3D" id="2.60.40.10">
    <property type="entry name" value="Immunoglobulins"/>
    <property type="match status" value="1"/>
</dbReference>